<dbReference type="PANTHER" id="PTHR33172:SF103">
    <property type="entry name" value="PROTEIN OXIDATIVE STRESS 3"/>
    <property type="match status" value="1"/>
</dbReference>
<sequence>MGDKEKIEAFEAMEFKELSWVIMKTRENEVFETSTSSTIDSLENSINSIESSSSELLEDASSSSLTSNVSSLLLSPSISSSEGPLYELSELMTHLPIKRGLSKFYSGKSQSFTSVASAKSLEDLAKRVNNISQSKRMKSSKSYGGGFDAQKSSYSPKPLIAKKVSKGSSLLSPVSKRNNRLFDSHS</sequence>
<comment type="subcellular location">
    <subcellularLocation>
        <location evidence="1">Nucleus</location>
    </subcellularLocation>
</comment>
<dbReference type="InterPro" id="IPR051992">
    <property type="entry name" value="OxStress_Response_Reg"/>
</dbReference>
<gene>
    <name evidence="4" type="ORF">CITCOLO1_LOCUS19033</name>
</gene>
<feature type="region of interest" description="Disordered" evidence="3">
    <location>
        <begin position="132"/>
        <end position="186"/>
    </location>
</feature>
<dbReference type="EMBL" id="OZ021741">
    <property type="protein sequence ID" value="CAK9326678.1"/>
    <property type="molecule type" value="Genomic_DNA"/>
</dbReference>
<evidence type="ECO:0000313" key="5">
    <source>
        <dbReference type="Proteomes" id="UP001642487"/>
    </source>
</evidence>
<evidence type="ECO:0000256" key="1">
    <source>
        <dbReference type="ARBA" id="ARBA00004123"/>
    </source>
</evidence>
<dbReference type="PANTHER" id="PTHR33172">
    <property type="entry name" value="OS08G0516900 PROTEIN"/>
    <property type="match status" value="1"/>
</dbReference>
<reference evidence="4 5" key="1">
    <citation type="submission" date="2024-03" db="EMBL/GenBank/DDBJ databases">
        <authorList>
            <person name="Gkanogiannis A."/>
            <person name="Becerra Lopez-Lavalle L."/>
        </authorList>
    </citation>
    <scope>NUCLEOTIDE SEQUENCE [LARGE SCALE GENOMIC DNA]</scope>
</reference>
<proteinExistence type="predicted"/>
<keyword evidence="2" id="KW-0539">Nucleus</keyword>
<evidence type="ECO:0008006" key="6">
    <source>
        <dbReference type="Google" id="ProtNLM"/>
    </source>
</evidence>
<evidence type="ECO:0000256" key="3">
    <source>
        <dbReference type="SAM" id="MobiDB-lite"/>
    </source>
</evidence>
<evidence type="ECO:0000313" key="4">
    <source>
        <dbReference type="EMBL" id="CAK9326678.1"/>
    </source>
</evidence>
<feature type="compositionally biased region" description="Polar residues" evidence="3">
    <location>
        <begin position="166"/>
        <end position="176"/>
    </location>
</feature>
<organism evidence="4 5">
    <name type="scientific">Citrullus colocynthis</name>
    <name type="common">colocynth</name>
    <dbReference type="NCBI Taxonomy" id="252529"/>
    <lineage>
        <taxon>Eukaryota</taxon>
        <taxon>Viridiplantae</taxon>
        <taxon>Streptophyta</taxon>
        <taxon>Embryophyta</taxon>
        <taxon>Tracheophyta</taxon>
        <taxon>Spermatophyta</taxon>
        <taxon>Magnoliopsida</taxon>
        <taxon>eudicotyledons</taxon>
        <taxon>Gunneridae</taxon>
        <taxon>Pentapetalae</taxon>
        <taxon>rosids</taxon>
        <taxon>fabids</taxon>
        <taxon>Cucurbitales</taxon>
        <taxon>Cucurbitaceae</taxon>
        <taxon>Benincaseae</taxon>
        <taxon>Citrullus</taxon>
    </lineage>
</organism>
<dbReference type="Proteomes" id="UP001642487">
    <property type="component" value="Chromosome 7"/>
</dbReference>
<name>A0ABP0Z4F6_9ROSI</name>
<accession>A0ABP0Z4F6</accession>
<keyword evidence="5" id="KW-1185">Reference proteome</keyword>
<protein>
    <recommendedName>
        <fullName evidence="6">Oxidative stress 3</fullName>
    </recommendedName>
</protein>
<evidence type="ECO:0000256" key="2">
    <source>
        <dbReference type="ARBA" id="ARBA00023242"/>
    </source>
</evidence>